<accession>A0ABY3RQ48</accession>
<evidence type="ECO:0000256" key="2">
    <source>
        <dbReference type="ARBA" id="ARBA00023125"/>
    </source>
</evidence>
<evidence type="ECO:0000313" key="5">
    <source>
        <dbReference type="EMBL" id="UGS25006.1"/>
    </source>
</evidence>
<dbReference type="EMBL" id="CP082781">
    <property type="protein sequence ID" value="UGS25006.1"/>
    <property type="molecule type" value="Genomic_DNA"/>
</dbReference>
<keyword evidence="6" id="KW-1185">Reference proteome</keyword>
<dbReference type="PANTHER" id="PTHR30146">
    <property type="entry name" value="LACI-RELATED TRANSCRIPTIONAL REPRESSOR"/>
    <property type="match status" value="1"/>
</dbReference>
<keyword evidence="3" id="KW-0804">Transcription</keyword>
<dbReference type="CDD" id="cd01392">
    <property type="entry name" value="HTH_LacI"/>
    <property type="match status" value="1"/>
</dbReference>
<dbReference type="SMART" id="SM00354">
    <property type="entry name" value="HTH_LACI"/>
    <property type="match status" value="1"/>
</dbReference>
<dbReference type="Pfam" id="PF13377">
    <property type="entry name" value="Peripla_BP_3"/>
    <property type="match status" value="1"/>
</dbReference>
<dbReference type="Pfam" id="PF00356">
    <property type="entry name" value="LacI"/>
    <property type="match status" value="1"/>
</dbReference>
<dbReference type="Gene3D" id="3.40.50.2300">
    <property type="match status" value="2"/>
</dbReference>
<gene>
    <name evidence="5" type="ORF">K8F61_09820</name>
</gene>
<dbReference type="PROSITE" id="PS50932">
    <property type="entry name" value="HTH_LACI_2"/>
    <property type="match status" value="1"/>
</dbReference>
<proteinExistence type="predicted"/>
<dbReference type="PANTHER" id="PTHR30146:SF138">
    <property type="entry name" value="TRANSCRIPTIONAL REGULATORY PROTEIN"/>
    <property type="match status" value="1"/>
</dbReference>
<evidence type="ECO:0000313" key="6">
    <source>
        <dbReference type="Proteomes" id="UP001199642"/>
    </source>
</evidence>
<evidence type="ECO:0000259" key="4">
    <source>
        <dbReference type="PROSITE" id="PS50932"/>
    </source>
</evidence>
<dbReference type="SUPFAM" id="SSF47413">
    <property type="entry name" value="lambda repressor-like DNA-binding domains"/>
    <property type="match status" value="1"/>
</dbReference>
<dbReference type="InterPro" id="IPR046335">
    <property type="entry name" value="LacI/GalR-like_sensor"/>
</dbReference>
<dbReference type="Proteomes" id="UP001199642">
    <property type="component" value="Chromosome"/>
</dbReference>
<dbReference type="SUPFAM" id="SSF53822">
    <property type="entry name" value="Periplasmic binding protein-like I"/>
    <property type="match status" value="1"/>
</dbReference>
<feature type="domain" description="HTH lacI-type" evidence="4">
    <location>
        <begin position="4"/>
        <end position="59"/>
    </location>
</feature>
<evidence type="ECO:0000256" key="3">
    <source>
        <dbReference type="ARBA" id="ARBA00023163"/>
    </source>
</evidence>
<dbReference type="InterPro" id="IPR028082">
    <property type="entry name" value="Peripla_BP_I"/>
</dbReference>
<dbReference type="InterPro" id="IPR000843">
    <property type="entry name" value="HTH_LacI"/>
</dbReference>
<reference evidence="5 6" key="1">
    <citation type="submission" date="2023-01" db="EMBL/GenBank/DDBJ databases">
        <title>Characterization of estradiol degrading bacteria Microbacterium sp. MZT7 and reveal degrading genes through genome analysis.</title>
        <authorList>
            <person name="Hao P."/>
            <person name="Gao Y."/>
        </authorList>
    </citation>
    <scope>NUCLEOTIDE SEQUENCE [LARGE SCALE GENOMIC DNA]</scope>
    <source>
        <strain evidence="5 6">MZT7</strain>
    </source>
</reference>
<keyword evidence="2" id="KW-0238">DNA-binding</keyword>
<sequence>MARVTLQTIADEVGVSRMTVSNAFSRPDQLSAALRAQILDAAARLGYSGPDPAGRALARGRTGVIGVVLTNSPRDAFADEVAVGFLRAVAATLADEGYSLVLLHSSERSDVDPVRDIAMDGAIVYSCAPRAREVTALRERRLPVVTVESAPLGDEPRILLDDAAGSGQAAAHLLEQGHRDIAVVVTSVDAADEPLDPAHRGRASGTIGRRLDGWASVLTGAGVVPRIVGTPGFDVDDVLRERIAAMLDDPPTAVLAFSDLAALEVIGQARDRGLRVPEDLSVVGFDDSPLAARVSPPLTTVRQDVDAKGTAAATTLLALLRGERRPDLTLPTSLVVRGSTGRPPVVAAG</sequence>
<evidence type="ECO:0000256" key="1">
    <source>
        <dbReference type="ARBA" id="ARBA00023015"/>
    </source>
</evidence>
<name>A0ABY3RQ48_9MICO</name>
<keyword evidence="1" id="KW-0805">Transcription regulation</keyword>
<dbReference type="InterPro" id="IPR010982">
    <property type="entry name" value="Lambda_DNA-bd_dom_sf"/>
</dbReference>
<dbReference type="RefSeq" id="WP_067243327.1">
    <property type="nucleotide sequence ID" value="NZ_CP082781.1"/>
</dbReference>
<organism evidence="5 6">
    <name type="scientific">Microbacterium resistens</name>
    <dbReference type="NCBI Taxonomy" id="156977"/>
    <lineage>
        <taxon>Bacteria</taxon>
        <taxon>Bacillati</taxon>
        <taxon>Actinomycetota</taxon>
        <taxon>Actinomycetes</taxon>
        <taxon>Micrococcales</taxon>
        <taxon>Microbacteriaceae</taxon>
        <taxon>Microbacterium</taxon>
    </lineage>
</organism>
<dbReference type="Gene3D" id="1.10.260.40">
    <property type="entry name" value="lambda repressor-like DNA-binding domains"/>
    <property type="match status" value="1"/>
</dbReference>
<protein>
    <submittedName>
        <fullName evidence="5">LacI family transcriptional regulator</fullName>
    </submittedName>
</protein>